<gene>
    <name evidence="2" type="ORF">SAMN05421541_110332</name>
</gene>
<dbReference type="EMBL" id="FONV01000010">
    <property type="protein sequence ID" value="SFF44409.1"/>
    <property type="molecule type" value="Genomic_DNA"/>
</dbReference>
<reference evidence="2 3" key="1">
    <citation type="submission" date="2016-10" db="EMBL/GenBank/DDBJ databases">
        <authorList>
            <person name="de Groot N.N."/>
        </authorList>
    </citation>
    <scope>NUCLEOTIDE SEQUENCE [LARGE SCALE GENOMIC DNA]</scope>
    <source>
        <strain evidence="2 3">DSM 43019</strain>
    </source>
</reference>
<feature type="region of interest" description="Disordered" evidence="1">
    <location>
        <begin position="1"/>
        <end position="21"/>
    </location>
</feature>
<evidence type="ECO:0000313" key="2">
    <source>
        <dbReference type="EMBL" id="SFF44409.1"/>
    </source>
</evidence>
<proteinExistence type="predicted"/>
<keyword evidence="3" id="KW-1185">Reference proteome</keyword>
<evidence type="ECO:0000313" key="3">
    <source>
        <dbReference type="Proteomes" id="UP000199645"/>
    </source>
</evidence>
<protein>
    <submittedName>
        <fullName evidence="2">Uncharacterized protein</fullName>
    </submittedName>
</protein>
<dbReference type="RefSeq" id="WP_177319926.1">
    <property type="nucleotide sequence ID" value="NZ_BOMT01000055.1"/>
</dbReference>
<name>A0A1I2IQ58_9ACTN</name>
<dbReference type="Proteomes" id="UP000199645">
    <property type="component" value="Unassembled WGS sequence"/>
</dbReference>
<sequence>MRWWEAGLPGNDRDEIPVDDEIGDPQPSIMRLLLPPDEVERLEIAPGQWYLPGTPP</sequence>
<evidence type="ECO:0000256" key="1">
    <source>
        <dbReference type="SAM" id="MobiDB-lite"/>
    </source>
</evidence>
<dbReference type="AlphaFoldDB" id="A0A1I2IQ58"/>
<organism evidence="2 3">
    <name type="scientific">Actinoplanes philippinensis</name>
    <dbReference type="NCBI Taxonomy" id="35752"/>
    <lineage>
        <taxon>Bacteria</taxon>
        <taxon>Bacillati</taxon>
        <taxon>Actinomycetota</taxon>
        <taxon>Actinomycetes</taxon>
        <taxon>Micromonosporales</taxon>
        <taxon>Micromonosporaceae</taxon>
        <taxon>Actinoplanes</taxon>
    </lineage>
</organism>
<accession>A0A1I2IQ58</accession>